<feature type="region of interest" description="Disordered" evidence="1">
    <location>
        <begin position="120"/>
        <end position="146"/>
    </location>
</feature>
<dbReference type="Gramene" id="TVU33585">
    <property type="protein sequence ID" value="TVU33585"/>
    <property type="gene ID" value="EJB05_25410"/>
</dbReference>
<dbReference type="EMBL" id="RWGY01000011">
    <property type="protein sequence ID" value="TVU33585.1"/>
    <property type="molecule type" value="Genomic_DNA"/>
</dbReference>
<feature type="non-terminal residue" evidence="2">
    <location>
        <position position="1"/>
    </location>
</feature>
<organism evidence="2 3">
    <name type="scientific">Eragrostis curvula</name>
    <name type="common">weeping love grass</name>
    <dbReference type="NCBI Taxonomy" id="38414"/>
    <lineage>
        <taxon>Eukaryota</taxon>
        <taxon>Viridiplantae</taxon>
        <taxon>Streptophyta</taxon>
        <taxon>Embryophyta</taxon>
        <taxon>Tracheophyta</taxon>
        <taxon>Spermatophyta</taxon>
        <taxon>Magnoliopsida</taxon>
        <taxon>Liliopsida</taxon>
        <taxon>Poales</taxon>
        <taxon>Poaceae</taxon>
        <taxon>PACMAD clade</taxon>
        <taxon>Chloridoideae</taxon>
        <taxon>Eragrostideae</taxon>
        <taxon>Eragrostidinae</taxon>
        <taxon>Eragrostis</taxon>
    </lineage>
</organism>
<proteinExistence type="predicted"/>
<evidence type="ECO:0000256" key="1">
    <source>
        <dbReference type="SAM" id="MobiDB-lite"/>
    </source>
</evidence>
<dbReference type="OrthoDB" id="711527at2759"/>
<sequence length="209" mass="23148">MDSNLEFFQMMMFAKAEEQGAFFMEIFIIAAWQIWKQRNSKIFHNEQPSTESWLQNFFNEATLQAHRMSIEKKESFTNKIDFFFPTDIQSRAAAYYYNDDAITNTLVSYNAVDGFRRGHAAASSPSTHLTTGGLASSSPRVHPAADAVTGQGSIPVNGVHDSIPVNGVHDSSRRSRVREDTTSVAWRTAGISVRRSVGAYVTIPGCAAA</sequence>
<keyword evidence="3" id="KW-1185">Reference proteome</keyword>
<name>A0A5J9VCB1_9POAL</name>
<feature type="compositionally biased region" description="Polar residues" evidence="1">
    <location>
        <begin position="123"/>
        <end position="139"/>
    </location>
</feature>
<evidence type="ECO:0000313" key="3">
    <source>
        <dbReference type="Proteomes" id="UP000324897"/>
    </source>
</evidence>
<accession>A0A5J9VCB1</accession>
<dbReference type="AlphaFoldDB" id="A0A5J9VCB1"/>
<protein>
    <submittedName>
        <fullName evidence="2">Uncharacterized protein</fullName>
    </submittedName>
</protein>
<reference evidence="2 3" key="1">
    <citation type="journal article" date="2019" name="Sci. Rep.">
        <title>A high-quality genome of Eragrostis curvula grass provides insights into Poaceae evolution and supports new strategies to enhance forage quality.</title>
        <authorList>
            <person name="Carballo J."/>
            <person name="Santos B.A.C.M."/>
            <person name="Zappacosta D."/>
            <person name="Garbus I."/>
            <person name="Selva J.P."/>
            <person name="Gallo C.A."/>
            <person name="Diaz A."/>
            <person name="Albertini E."/>
            <person name="Caccamo M."/>
            <person name="Echenique V."/>
        </authorList>
    </citation>
    <scope>NUCLEOTIDE SEQUENCE [LARGE SCALE GENOMIC DNA]</scope>
    <source>
        <strain evidence="3">cv. Victoria</strain>
        <tissue evidence="2">Leaf</tissue>
    </source>
</reference>
<evidence type="ECO:0000313" key="2">
    <source>
        <dbReference type="EMBL" id="TVU33585.1"/>
    </source>
</evidence>
<comment type="caution">
    <text evidence="2">The sequence shown here is derived from an EMBL/GenBank/DDBJ whole genome shotgun (WGS) entry which is preliminary data.</text>
</comment>
<gene>
    <name evidence="2" type="ORF">EJB05_25410</name>
</gene>
<dbReference type="Proteomes" id="UP000324897">
    <property type="component" value="Chromosome 1"/>
</dbReference>